<dbReference type="PATRIC" id="fig|285.49.peg.3870"/>
<evidence type="ECO:0000313" key="2">
    <source>
        <dbReference type="EMBL" id="KOC19239.1"/>
    </source>
</evidence>
<comment type="caution">
    <text evidence="2">The sequence shown here is derived from an EMBL/GenBank/DDBJ whole genome shotgun (WGS) entry which is preliminary data.</text>
</comment>
<gene>
    <name evidence="2" type="ORF">GL58_18715</name>
</gene>
<proteinExistence type="predicted"/>
<dbReference type="AlphaFoldDB" id="A0A0L7MBH9"/>
<protein>
    <submittedName>
        <fullName evidence="2">Uncharacterized protein</fullName>
    </submittedName>
</protein>
<organism evidence="2 3">
    <name type="scientific">Comamonas testosteroni</name>
    <name type="common">Pseudomonas testosteroni</name>
    <dbReference type="NCBI Taxonomy" id="285"/>
    <lineage>
        <taxon>Bacteria</taxon>
        <taxon>Pseudomonadati</taxon>
        <taxon>Pseudomonadota</taxon>
        <taxon>Betaproteobacteria</taxon>
        <taxon>Burkholderiales</taxon>
        <taxon>Comamonadaceae</taxon>
        <taxon>Comamonas</taxon>
    </lineage>
</organism>
<sequence>MSKDKKVAVTFKKPWRGYNKGEVAGFDEETAASLVDAGLADSQTQAKPARGKQNAAEGGGEKTPANKTADGKGTGDGGDKSPDGNGAGTGGSDDDRP</sequence>
<feature type="region of interest" description="Disordered" evidence="1">
    <location>
        <begin position="37"/>
        <end position="97"/>
    </location>
</feature>
<accession>A0A0L7MBH9</accession>
<feature type="region of interest" description="Disordered" evidence="1">
    <location>
        <begin position="1"/>
        <end position="20"/>
    </location>
</feature>
<name>A0A0L7MBH9_COMTE</name>
<dbReference type="Proteomes" id="UP000037442">
    <property type="component" value="Unassembled WGS sequence"/>
</dbReference>
<evidence type="ECO:0000256" key="1">
    <source>
        <dbReference type="SAM" id="MobiDB-lite"/>
    </source>
</evidence>
<reference evidence="3" key="1">
    <citation type="submission" date="2014-06" db="EMBL/GenBank/DDBJ databases">
        <title>Draft genome sequence of C. testosteroni WDL7.</title>
        <authorList>
            <person name="Wu Y."/>
            <person name="Seshan H."/>
            <person name="Arumugam K."/>
        </authorList>
    </citation>
    <scope>NUCLEOTIDE SEQUENCE [LARGE SCALE GENOMIC DNA]</scope>
    <source>
        <strain evidence="3">WDL7</strain>
    </source>
</reference>
<dbReference type="EMBL" id="JNVD01000030">
    <property type="protein sequence ID" value="KOC19239.1"/>
    <property type="molecule type" value="Genomic_DNA"/>
</dbReference>
<evidence type="ECO:0000313" key="3">
    <source>
        <dbReference type="Proteomes" id="UP000037442"/>
    </source>
</evidence>
<dbReference type="RefSeq" id="WP_053284360.1">
    <property type="nucleotide sequence ID" value="NZ_JNVD01000030.1"/>
</dbReference>